<evidence type="ECO:0000256" key="2">
    <source>
        <dbReference type="ARBA" id="ARBA00022801"/>
    </source>
</evidence>
<dbReference type="PANTHER" id="PTHR47992">
    <property type="entry name" value="PROTEIN PHOSPHATASE"/>
    <property type="match status" value="1"/>
</dbReference>
<dbReference type="SMART" id="SM00332">
    <property type="entry name" value="PP2Cc"/>
    <property type="match status" value="1"/>
</dbReference>
<evidence type="ECO:0000256" key="4">
    <source>
        <dbReference type="RuleBase" id="RU003465"/>
    </source>
</evidence>
<dbReference type="Gene3D" id="3.60.40.10">
    <property type="entry name" value="PPM-type phosphatase domain"/>
    <property type="match status" value="1"/>
</dbReference>
<dbReference type="InterPro" id="IPR000222">
    <property type="entry name" value="PP2C_BS"/>
</dbReference>
<evidence type="ECO:0000313" key="8">
    <source>
        <dbReference type="Proteomes" id="UP000027730"/>
    </source>
</evidence>
<evidence type="ECO:0000256" key="3">
    <source>
        <dbReference type="ARBA" id="ARBA00022912"/>
    </source>
</evidence>
<dbReference type="InterPro" id="IPR001932">
    <property type="entry name" value="PPM-type_phosphatase-like_dom"/>
</dbReference>
<dbReference type="GO" id="GO:0004722">
    <property type="term" value="F:protein serine/threonine phosphatase activity"/>
    <property type="evidence" value="ECO:0007669"/>
    <property type="project" value="InterPro"/>
</dbReference>
<keyword evidence="1" id="KW-0479">Metal-binding</keyword>
<evidence type="ECO:0000256" key="1">
    <source>
        <dbReference type="ARBA" id="ARBA00022723"/>
    </source>
</evidence>
<dbReference type="CDD" id="cd00143">
    <property type="entry name" value="PP2Cc"/>
    <property type="match status" value="1"/>
</dbReference>
<dbReference type="HOGENOM" id="CLU_021251_2_0_1"/>
<dbReference type="SUPFAM" id="SSF81606">
    <property type="entry name" value="PP2C-like"/>
    <property type="match status" value="1"/>
</dbReference>
<dbReference type="Pfam" id="PF00481">
    <property type="entry name" value="PP2C"/>
    <property type="match status" value="1"/>
</dbReference>
<dbReference type="GO" id="GO:0046872">
    <property type="term" value="F:metal ion binding"/>
    <property type="evidence" value="ECO:0007669"/>
    <property type="project" value="UniProtKB-KW"/>
</dbReference>
<protein>
    <submittedName>
        <fullName evidence="7">Protein serine/threonine phosphatase 2C</fullName>
    </submittedName>
</protein>
<evidence type="ECO:0000256" key="5">
    <source>
        <dbReference type="SAM" id="MobiDB-lite"/>
    </source>
</evidence>
<evidence type="ECO:0000259" key="6">
    <source>
        <dbReference type="PROSITE" id="PS51746"/>
    </source>
</evidence>
<dbReference type="EMBL" id="KL584707">
    <property type="protein sequence ID" value="KEQ74480.1"/>
    <property type="molecule type" value="Genomic_DNA"/>
</dbReference>
<keyword evidence="3 4" id="KW-0904">Protein phosphatase</keyword>
<dbReference type="PROSITE" id="PS51746">
    <property type="entry name" value="PPM_2"/>
    <property type="match status" value="1"/>
</dbReference>
<feature type="compositionally biased region" description="Basic and acidic residues" evidence="5">
    <location>
        <begin position="496"/>
        <end position="514"/>
    </location>
</feature>
<dbReference type="OrthoDB" id="416093at2759"/>
<feature type="region of interest" description="Disordered" evidence="5">
    <location>
        <begin position="251"/>
        <end position="291"/>
    </location>
</feature>
<dbReference type="AlphaFoldDB" id="A0A074WN02"/>
<dbReference type="InterPro" id="IPR015655">
    <property type="entry name" value="PP2C"/>
</dbReference>
<reference evidence="7 8" key="1">
    <citation type="journal article" date="2014" name="BMC Genomics">
        <title>Genome sequencing of four Aureobasidium pullulans varieties: biotechnological potential, stress tolerance, and description of new species.</title>
        <authorList>
            <person name="Gostin Ar C."/>
            <person name="Ohm R.A."/>
            <person name="Kogej T."/>
            <person name="Sonjak S."/>
            <person name="Turk M."/>
            <person name="Zajc J."/>
            <person name="Zalar P."/>
            <person name="Grube M."/>
            <person name="Sun H."/>
            <person name="Han J."/>
            <person name="Sharma A."/>
            <person name="Chiniquy J."/>
            <person name="Ngan C.Y."/>
            <person name="Lipzen A."/>
            <person name="Barry K."/>
            <person name="Grigoriev I.V."/>
            <person name="Gunde-Cimerman N."/>
        </authorList>
    </citation>
    <scope>NUCLEOTIDE SEQUENCE [LARGE SCALE GENOMIC DNA]</scope>
    <source>
        <strain evidence="7 8">CBS 147.97</strain>
    </source>
</reference>
<keyword evidence="8" id="KW-1185">Reference proteome</keyword>
<accession>A0A074WN02</accession>
<organism evidence="7 8">
    <name type="scientific">Aureobasidium namibiae CBS 147.97</name>
    <dbReference type="NCBI Taxonomy" id="1043004"/>
    <lineage>
        <taxon>Eukaryota</taxon>
        <taxon>Fungi</taxon>
        <taxon>Dikarya</taxon>
        <taxon>Ascomycota</taxon>
        <taxon>Pezizomycotina</taxon>
        <taxon>Dothideomycetes</taxon>
        <taxon>Dothideomycetidae</taxon>
        <taxon>Dothideales</taxon>
        <taxon>Saccotheciaceae</taxon>
        <taxon>Aureobasidium</taxon>
    </lineage>
</organism>
<dbReference type="Proteomes" id="UP000027730">
    <property type="component" value="Unassembled WGS sequence"/>
</dbReference>
<gene>
    <name evidence="7" type="ORF">M436DRAFT_80906</name>
</gene>
<name>A0A074WN02_9PEZI</name>
<feature type="region of interest" description="Disordered" evidence="5">
    <location>
        <begin position="487"/>
        <end position="514"/>
    </location>
</feature>
<proteinExistence type="inferred from homology"/>
<evidence type="ECO:0000313" key="7">
    <source>
        <dbReference type="EMBL" id="KEQ74480.1"/>
    </source>
</evidence>
<comment type="similarity">
    <text evidence="4">Belongs to the PP2C family.</text>
</comment>
<sequence>MRPCSLPTRTWRRGFHDYFVTHLPQSSLHPDSNHKLPRHVAAPHDKTSGRQPAILSPARRDTTVVRIPLKSAKHHYGATCLRGGRPHNEDTHQAGTIEIPAFAKRQPVSLTRANRQLQENNGAASESGDPQVFYFGVFDGHGGAQCSEFLRDRLHTYLEESAAKFHMESSLQDSKETEDHGHKQLLELQRNLVNSWKDTVGGYFRRFRPQYFSIFKPTASTDEQSTAVNSIHATLMYAFLHADMDFTAAQASKHTPSLPSSTDDPVLSDRPLNDNDILSSPARPASQNLSNVLNRPIGGHTRFQGGSTASIALISTPTPTPFWNPASPATIVTAHCGDTRILLCRVADGKAVPLTTNHHPSTPVEATRLRRFAATFVTDSFGEERILGLANTRSFGDISSKRIGVSAEPEITLTHMDPSEYSFLVLISDGVTASLEDQEIVDIVKEARTPESASKELATFATEVAGVRSDNATAIVVRLGGWERRVEGGGGSIGTKEVREWKKQRAEDPRASRQ</sequence>
<feature type="domain" description="PPM-type phosphatase" evidence="6">
    <location>
        <begin position="75"/>
        <end position="479"/>
    </location>
</feature>
<dbReference type="PROSITE" id="PS01032">
    <property type="entry name" value="PPM_1"/>
    <property type="match status" value="1"/>
</dbReference>
<dbReference type="RefSeq" id="XP_013428808.1">
    <property type="nucleotide sequence ID" value="XM_013573354.1"/>
</dbReference>
<dbReference type="GeneID" id="25416702"/>
<keyword evidence="2 4" id="KW-0378">Hydrolase</keyword>
<dbReference type="STRING" id="1043004.A0A074WN02"/>
<feature type="compositionally biased region" description="Polar residues" evidence="5">
    <location>
        <begin position="251"/>
        <end position="263"/>
    </location>
</feature>
<dbReference type="InterPro" id="IPR036457">
    <property type="entry name" value="PPM-type-like_dom_sf"/>
</dbReference>